<name>A0A372LB37_9BACI</name>
<comment type="similarity">
    <text evidence="1">Belongs to the low molecular weight phosphotyrosine protein phosphatase family.</text>
</comment>
<feature type="active site" evidence="4">
    <location>
        <position position="15"/>
    </location>
</feature>
<dbReference type="PANTHER" id="PTHR11717">
    <property type="entry name" value="LOW MOLECULAR WEIGHT PROTEIN TYROSINE PHOSPHATASE"/>
    <property type="match status" value="1"/>
</dbReference>
<keyword evidence="2" id="KW-0378">Hydrolase</keyword>
<dbReference type="Gene3D" id="3.40.50.2300">
    <property type="match status" value="1"/>
</dbReference>
<dbReference type="CDD" id="cd16344">
    <property type="entry name" value="LMWPAP"/>
    <property type="match status" value="1"/>
</dbReference>
<evidence type="ECO:0000256" key="2">
    <source>
        <dbReference type="ARBA" id="ARBA00022801"/>
    </source>
</evidence>
<dbReference type="SMART" id="SM00226">
    <property type="entry name" value="LMWPc"/>
    <property type="match status" value="1"/>
</dbReference>
<dbReference type="GO" id="GO:0004725">
    <property type="term" value="F:protein tyrosine phosphatase activity"/>
    <property type="evidence" value="ECO:0007669"/>
    <property type="project" value="InterPro"/>
</dbReference>
<dbReference type="InterPro" id="IPR017867">
    <property type="entry name" value="Tyr_phospatase_low_mol_wt"/>
</dbReference>
<keyword evidence="7" id="KW-1185">Reference proteome</keyword>
<dbReference type="OrthoDB" id="9784339at2"/>
<dbReference type="Pfam" id="PF01451">
    <property type="entry name" value="LMWPc"/>
    <property type="match status" value="1"/>
</dbReference>
<evidence type="ECO:0000256" key="4">
    <source>
        <dbReference type="PIRSR" id="PIRSR617867-1"/>
    </source>
</evidence>
<sequence length="148" mass="16399">MMIRVLFVCTGNTCRSPMAEAILKSKNIPGIEVKSAGIYAAAGQNASLHARSILEKNSIPHVHASTPLTDREVEWATHILTMTEGHKSMIMASYPTAIEKTFTLKEFISADITDRDISDPFGGSEKIYDQTFREISDLIERLVKKITS</sequence>
<evidence type="ECO:0000256" key="3">
    <source>
        <dbReference type="ARBA" id="ARBA00022912"/>
    </source>
</evidence>
<dbReference type="InterPro" id="IPR023485">
    <property type="entry name" value="Ptyr_pPase"/>
</dbReference>
<dbReference type="PRINTS" id="PR00719">
    <property type="entry name" value="LMWPTPASE"/>
</dbReference>
<comment type="caution">
    <text evidence="6">The sequence shown here is derived from an EMBL/GenBank/DDBJ whole genome shotgun (WGS) entry which is preliminary data.</text>
</comment>
<evidence type="ECO:0000313" key="6">
    <source>
        <dbReference type="EMBL" id="RFU62519.1"/>
    </source>
</evidence>
<dbReference type="Proteomes" id="UP000262939">
    <property type="component" value="Unassembled WGS sequence"/>
</dbReference>
<dbReference type="RefSeq" id="WP_117323413.1">
    <property type="nucleotide sequence ID" value="NZ_QVTD01000010.1"/>
</dbReference>
<feature type="active site" description="Proton donor" evidence="4">
    <location>
        <position position="119"/>
    </location>
</feature>
<feature type="domain" description="Phosphotyrosine protein phosphatase I" evidence="5">
    <location>
        <begin position="3"/>
        <end position="145"/>
    </location>
</feature>
<evidence type="ECO:0000313" key="7">
    <source>
        <dbReference type="Proteomes" id="UP000262939"/>
    </source>
</evidence>
<organism evidence="6 7">
    <name type="scientific">Peribacillus glennii</name>
    <dbReference type="NCBI Taxonomy" id="2303991"/>
    <lineage>
        <taxon>Bacteria</taxon>
        <taxon>Bacillati</taxon>
        <taxon>Bacillota</taxon>
        <taxon>Bacilli</taxon>
        <taxon>Bacillales</taxon>
        <taxon>Bacillaceae</taxon>
        <taxon>Peribacillus</taxon>
    </lineage>
</organism>
<evidence type="ECO:0000256" key="1">
    <source>
        <dbReference type="ARBA" id="ARBA00011063"/>
    </source>
</evidence>
<dbReference type="AlphaFoldDB" id="A0A372LB37"/>
<feature type="active site" description="Nucleophile" evidence="4">
    <location>
        <position position="9"/>
    </location>
</feature>
<evidence type="ECO:0000259" key="5">
    <source>
        <dbReference type="SMART" id="SM00226"/>
    </source>
</evidence>
<accession>A0A372LB37</accession>
<gene>
    <name evidence="6" type="ORF">D0466_14225</name>
</gene>
<dbReference type="PANTHER" id="PTHR11717:SF31">
    <property type="entry name" value="LOW MOLECULAR WEIGHT PROTEIN-TYROSINE-PHOSPHATASE ETP-RELATED"/>
    <property type="match status" value="1"/>
</dbReference>
<reference evidence="6 7" key="1">
    <citation type="submission" date="2018-08" db="EMBL/GenBank/DDBJ databases">
        <title>Bacillus chawlae sp. nov., Bacillus glennii sp. nov., and Bacillus saganii sp. nov. Isolated from the Vehicle Assembly Building at Kennedy Space Center where the Viking Spacecraft were Assembled.</title>
        <authorList>
            <person name="Seuylemezian A."/>
            <person name="Vaishampayan P."/>
        </authorList>
    </citation>
    <scope>NUCLEOTIDE SEQUENCE [LARGE SCALE GENOMIC DNA]</scope>
    <source>
        <strain evidence="6 7">V44-8</strain>
    </source>
</reference>
<protein>
    <submittedName>
        <fullName evidence="6">Low molecular weight protein arginine phosphatase</fullName>
    </submittedName>
</protein>
<dbReference type="SUPFAM" id="SSF52788">
    <property type="entry name" value="Phosphotyrosine protein phosphatases I"/>
    <property type="match status" value="1"/>
</dbReference>
<keyword evidence="3" id="KW-0904">Protein phosphatase</keyword>
<proteinExistence type="inferred from homology"/>
<dbReference type="InterPro" id="IPR050438">
    <property type="entry name" value="LMW_PTPase"/>
</dbReference>
<dbReference type="EMBL" id="QVTD01000010">
    <property type="protein sequence ID" value="RFU62519.1"/>
    <property type="molecule type" value="Genomic_DNA"/>
</dbReference>
<dbReference type="InterPro" id="IPR036196">
    <property type="entry name" value="Ptyr_pPase_sf"/>
</dbReference>